<reference evidence="2 3" key="1">
    <citation type="submission" date="2015-06" db="EMBL/GenBank/DDBJ databases">
        <title>Cloning and characterization of the uncialamcin biosynthetic gene cluster.</title>
        <authorList>
            <person name="Yan X."/>
            <person name="Huang T."/>
            <person name="Ge H."/>
            <person name="Shen B."/>
        </authorList>
    </citation>
    <scope>NUCLEOTIDE SEQUENCE [LARGE SCALE GENOMIC DNA]</scope>
    <source>
        <strain evidence="2 3">DCA2648</strain>
    </source>
</reference>
<keyword evidence="3" id="KW-1185">Reference proteome</keyword>
<organism evidence="2 3">
    <name type="scientific">Streptomyces uncialis</name>
    <dbReference type="NCBI Taxonomy" id="1048205"/>
    <lineage>
        <taxon>Bacteria</taxon>
        <taxon>Bacillati</taxon>
        <taxon>Actinomycetota</taxon>
        <taxon>Actinomycetes</taxon>
        <taxon>Kitasatosporales</taxon>
        <taxon>Streptomycetaceae</taxon>
        <taxon>Streptomyces</taxon>
    </lineage>
</organism>
<dbReference type="AlphaFoldDB" id="A0A1Q4UXX6"/>
<proteinExistence type="predicted"/>
<comment type="caution">
    <text evidence="2">The sequence shown here is derived from an EMBL/GenBank/DDBJ whole genome shotgun (WGS) entry which is preliminary data.</text>
</comment>
<accession>A0A1Q4UXX6</accession>
<dbReference type="EMBL" id="LFBV01000012">
    <property type="protein sequence ID" value="OKH90454.1"/>
    <property type="molecule type" value="Genomic_DNA"/>
</dbReference>
<sequence length="63" mass="6796">MTGGGSVERPSAPGLEPVPVPECRICFAADRGRKNTTHGTRAGFNRIITQHPHRRSTDTRAGL</sequence>
<dbReference type="Proteomes" id="UP000186455">
    <property type="component" value="Unassembled WGS sequence"/>
</dbReference>
<feature type="region of interest" description="Disordered" evidence="1">
    <location>
        <begin position="34"/>
        <end position="63"/>
    </location>
</feature>
<evidence type="ECO:0000313" key="3">
    <source>
        <dbReference type="Proteomes" id="UP000186455"/>
    </source>
</evidence>
<name>A0A1Q4UXX6_9ACTN</name>
<evidence type="ECO:0000313" key="2">
    <source>
        <dbReference type="EMBL" id="OKH90454.1"/>
    </source>
</evidence>
<evidence type="ECO:0000256" key="1">
    <source>
        <dbReference type="SAM" id="MobiDB-lite"/>
    </source>
</evidence>
<gene>
    <name evidence="2" type="ORF">AB852_35385</name>
</gene>
<protein>
    <submittedName>
        <fullName evidence="2">Uncharacterized protein</fullName>
    </submittedName>
</protein>